<dbReference type="EMBL" id="JASCZI010123067">
    <property type="protein sequence ID" value="MED6165051.1"/>
    <property type="molecule type" value="Genomic_DNA"/>
</dbReference>
<organism evidence="2 3">
    <name type="scientific">Stylosanthes scabra</name>
    <dbReference type="NCBI Taxonomy" id="79078"/>
    <lineage>
        <taxon>Eukaryota</taxon>
        <taxon>Viridiplantae</taxon>
        <taxon>Streptophyta</taxon>
        <taxon>Embryophyta</taxon>
        <taxon>Tracheophyta</taxon>
        <taxon>Spermatophyta</taxon>
        <taxon>Magnoliopsida</taxon>
        <taxon>eudicotyledons</taxon>
        <taxon>Gunneridae</taxon>
        <taxon>Pentapetalae</taxon>
        <taxon>rosids</taxon>
        <taxon>fabids</taxon>
        <taxon>Fabales</taxon>
        <taxon>Fabaceae</taxon>
        <taxon>Papilionoideae</taxon>
        <taxon>50 kb inversion clade</taxon>
        <taxon>dalbergioids sensu lato</taxon>
        <taxon>Dalbergieae</taxon>
        <taxon>Pterocarpus clade</taxon>
        <taxon>Stylosanthes</taxon>
    </lineage>
</organism>
<name>A0ABU6UV95_9FABA</name>
<gene>
    <name evidence="2" type="ORF">PIB30_095992</name>
</gene>
<proteinExistence type="predicted"/>
<feature type="region of interest" description="Disordered" evidence="1">
    <location>
        <begin position="85"/>
        <end position="125"/>
    </location>
</feature>
<dbReference type="Proteomes" id="UP001341840">
    <property type="component" value="Unassembled WGS sequence"/>
</dbReference>
<evidence type="ECO:0000313" key="2">
    <source>
        <dbReference type="EMBL" id="MED6165051.1"/>
    </source>
</evidence>
<reference evidence="2 3" key="1">
    <citation type="journal article" date="2023" name="Plants (Basel)">
        <title>Bridging the Gap: Combining Genomics and Transcriptomics Approaches to Understand Stylosanthes scabra, an Orphan Legume from the Brazilian Caatinga.</title>
        <authorList>
            <person name="Ferreira-Neto J.R.C."/>
            <person name="da Silva M.D."/>
            <person name="Binneck E."/>
            <person name="de Melo N.F."/>
            <person name="da Silva R.H."/>
            <person name="de Melo A.L.T.M."/>
            <person name="Pandolfi V."/>
            <person name="Bustamante F.O."/>
            <person name="Brasileiro-Vidal A.C."/>
            <person name="Benko-Iseppon A.M."/>
        </authorList>
    </citation>
    <scope>NUCLEOTIDE SEQUENCE [LARGE SCALE GENOMIC DNA]</scope>
    <source>
        <tissue evidence="2">Leaves</tissue>
    </source>
</reference>
<evidence type="ECO:0000256" key="1">
    <source>
        <dbReference type="SAM" id="MobiDB-lite"/>
    </source>
</evidence>
<comment type="caution">
    <text evidence="2">The sequence shown here is derived from an EMBL/GenBank/DDBJ whole genome shotgun (WGS) entry which is preliminary data.</text>
</comment>
<evidence type="ECO:0000313" key="3">
    <source>
        <dbReference type="Proteomes" id="UP001341840"/>
    </source>
</evidence>
<keyword evidence="3" id="KW-1185">Reference proteome</keyword>
<protein>
    <submittedName>
        <fullName evidence="2">Uncharacterized protein</fullName>
    </submittedName>
</protein>
<accession>A0ABU6UV95</accession>
<sequence>PHQPNSESLLLRILLHGWSGAKELLHHIPWLLLIVGAKIAQAPSHRIPISTETQVVRHILQGDGALTPRHVKRMDLWTPALHKSRKERRIKDEIPQLDRMPKPGLLQERQQHIRRGHQERTSPGE</sequence>
<feature type="compositionally biased region" description="Basic and acidic residues" evidence="1">
    <location>
        <begin position="89"/>
        <end position="101"/>
    </location>
</feature>
<feature type="non-terminal residue" evidence="2">
    <location>
        <position position="1"/>
    </location>
</feature>
<feature type="compositionally biased region" description="Basic and acidic residues" evidence="1">
    <location>
        <begin position="116"/>
        <end position="125"/>
    </location>
</feature>